<dbReference type="Proteomes" id="UP000663722">
    <property type="component" value="Chromosome"/>
</dbReference>
<keyword evidence="2" id="KW-1185">Reference proteome</keyword>
<proteinExistence type="predicted"/>
<protein>
    <submittedName>
        <fullName evidence="1">Uncharacterized protein</fullName>
    </submittedName>
</protein>
<name>A0A975BUR7_9BACT</name>
<dbReference type="AlphaFoldDB" id="A0A975BUR7"/>
<gene>
    <name evidence="1" type="ORF">dnm_077100</name>
</gene>
<reference evidence="1" key="1">
    <citation type="journal article" date="2021" name="Microb. Physiol.">
        <title>Proteogenomic Insights into the Physiology of Marine, Sulfate-Reducing, Filamentous Desulfonema limicola and Desulfonema magnum.</title>
        <authorList>
            <person name="Schnaars V."/>
            <person name="Wohlbrand L."/>
            <person name="Scheve S."/>
            <person name="Hinrichs C."/>
            <person name="Reinhardt R."/>
            <person name="Rabus R."/>
        </authorList>
    </citation>
    <scope>NUCLEOTIDE SEQUENCE</scope>
    <source>
        <strain evidence="1">4be13</strain>
    </source>
</reference>
<evidence type="ECO:0000313" key="2">
    <source>
        <dbReference type="Proteomes" id="UP000663722"/>
    </source>
</evidence>
<dbReference type="EMBL" id="CP061800">
    <property type="protein sequence ID" value="QTA91638.1"/>
    <property type="molecule type" value="Genomic_DNA"/>
</dbReference>
<accession>A0A975BUR7</accession>
<organism evidence="1 2">
    <name type="scientific">Desulfonema magnum</name>
    <dbReference type="NCBI Taxonomy" id="45655"/>
    <lineage>
        <taxon>Bacteria</taxon>
        <taxon>Pseudomonadati</taxon>
        <taxon>Thermodesulfobacteriota</taxon>
        <taxon>Desulfobacteria</taxon>
        <taxon>Desulfobacterales</taxon>
        <taxon>Desulfococcaceae</taxon>
        <taxon>Desulfonema</taxon>
    </lineage>
</organism>
<dbReference type="KEGG" id="dmm:dnm_077100"/>
<sequence length="65" mass="7404">MNDRNPGFENRTRECLSEHEFGSRRNLTESKITCELRSSLFSYASNFIDENGVLRSGNTDAGIFI</sequence>
<evidence type="ECO:0000313" key="1">
    <source>
        <dbReference type="EMBL" id="QTA91638.1"/>
    </source>
</evidence>